<proteinExistence type="predicted"/>
<dbReference type="SUPFAM" id="SSF48163">
    <property type="entry name" value="An anticodon-binding domain of class I aminoacyl-tRNA synthetases"/>
    <property type="match status" value="1"/>
</dbReference>
<keyword evidence="2" id="KW-0547">Nucleotide-binding</keyword>
<evidence type="ECO:0000256" key="3">
    <source>
        <dbReference type="ARBA" id="ARBA00022840"/>
    </source>
</evidence>
<sequence>AFITGSSGGPPLFETLELIGKEKCVSRIEKILKNHVSF</sequence>
<dbReference type="EMBL" id="BARV01017623">
    <property type="protein sequence ID" value="GAI25404.1"/>
    <property type="molecule type" value="Genomic_DNA"/>
</dbReference>
<dbReference type="GO" id="GO:0005524">
    <property type="term" value="F:ATP binding"/>
    <property type="evidence" value="ECO:0007669"/>
    <property type="project" value="UniProtKB-KW"/>
</dbReference>
<gene>
    <name evidence="7" type="ORF">S06H3_29983</name>
</gene>
<organism evidence="7">
    <name type="scientific">marine sediment metagenome</name>
    <dbReference type="NCBI Taxonomy" id="412755"/>
    <lineage>
        <taxon>unclassified sequences</taxon>
        <taxon>metagenomes</taxon>
        <taxon>ecological metagenomes</taxon>
    </lineage>
</organism>
<evidence type="ECO:0000256" key="4">
    <source>
        <dbReference type="ARBA" id="ARBA00022917"/>
    </source>
</evidence>
<keyword evidence="3" id="KW-0067">ATP-binding</keyword>
<dbReference type="AlphaFoldDB" id="X1P3B3"/>
<dbReference type="GO" id="GO:0004812">
    <property type="term" value="F:aminoacyl-tRNA ligase activity"/>
    <property type="evidence" value="ECO:0007669"/>
    <property type="project" value="UniProtKB-KW"/>
</dbReference>
<evidence type="ECO:0000256" key="1">
    <source>
        <dbReference type="ARBA" id="ARBA00022598"/>
    </source>
</evidence>
<accession>X1P3B3</accession>
<keyword evidence="4" id="KW-0648">Protein biosynthesis</keyword>
<protein>
    <recommendedName>
        <fullName evidence="6">Aminoacyl-tRNA synthetase class I anticodon-binding domain-containing protein</fullName>
    </recommendedName>
</protein>
<keyword evidence="1" id="KW-0436">Ligase</keyword>
<dbReference type="GO" id="GO:0006412">
    <property type="term" value="P:translation"/>
    <property type="evidence" value="ECO:0007669"/>
    <property type="project" value="UniProtKB-KW"/>
</dbReference>
<evidence type="ECO:0000256" key="2">
    <source>
        <dbReference type="ARBA" id="ARBA00022741"/>
    </source>
</evidence>
<feature type="non-terminal residue" evidence="7">
    <location>
        <position position="1"/>
    </location>
</feature>
<keyword evidence="5" id="KW-0030">Aminoacyl-tRNA synthetase</keyword>
<dbReference type="Pfam" id="PF19269">
    <property type="entry name" value="Anticodon_2"/>
    <property type="match status" value="1"/>
</dbReference>
<feature type="domain" description="Aminoacyl-tRNA synthetase class I anticodon-binding" evidence="6">
    <location>
        <begin position="2"/>
        <end position="32"/>
    </location>
</feature>
<name>X1P3B3_9ZZZZ</name>
<comment type="caution">
    <text evidence="7">The sequence shown here is derived from an EMBL/GenBank/DDBJ whole genome shotgun (WGS) entry which is preliminary data.</text>
</comment>
<evidence type="ECO:0000259" key="6">
    <source>
        <dbReference type="Pfam" id="PF19269"/>
    </source>
</evidence>
<dbReference type="InterPro" id="IPR008925">
    <property type="entry name" value="aa_tRNA-synth_I_cd-bd_sf"/>
</dbReference>
<evidence type="ECO:0000313" key="7">
    <source>
        <dbReference type="EMBL" id="GAI25404.1"/>
    </source>
</evidence>
<dbReference type="Gene3D" id="1.10.10.350">
    <property type="match status" value="1"/>
</dbReference>
<dbReference type="GO" id="GO:0000049">
    <property type="term" value="F:tRNA binding"/>
    <property type="evidence" value="ECO:0007669"/>
    <property type="project" value="InterPro"/>
</dbReference>
<dbReference type="InterPro" id="IPR020751">
    <property type="entry name" value="aa-tRNA-synth_I_codon-bd_sub2"/>
</dbReference>
<evidence type="ECO:0000256" key="5">
    <source>
        <dbReference type="ARBA" id="ARBA00023146"/>
    </source>
</evidence>
<dbReference type="InterPro" id="IPR045462">
    <property type="entry name" value="aa-tRNA-synth_I_cd-bd"/>
</dbReference>
<reference evidence="7" key="1">
    <citation type="journal article" date="2014" name="Front. Microbiol.">
        <title>High frequency of phylogenetically diverse reductive dehalogenase-homologous genes in deep subseafloor sedimentary metagenomes.</title>
        <authorList>
            <person name="Kawai M."/>
            <person name="Futagami T."/>
            <person name="Toyoda A."/>
            <person name="Takaki Y."/>
            <person name="Nishi S."/>
            <person name="Hori S."/>
            <person name="Arai W."/>
            <person name="Tsubouchi T."/>
            <person name="Morono Y."/>
            <person name="Uchiyama I."/>
            <person name="Ito T."/>
            <person name="Fujiyama A."/>
            <person name="Inagaki F."/>
            <person name="Takami H."/>
        </authorList>
    </citation>
    <scope>NUCLEOTIDE SEQUENCE</scope>
    <source>
        <strain evidence="7">Expedition CK06-06</strain>
    </source>
</reference>